<keyword evidence="3" id="KW-0378">Hydrolase</keyword>
<comment type="caution">
    <text evidence="15">The sequence shown here is derived from an EMBL/GenBank/DDBJ whole genome shotgun (WGS) entry which is preliminary data.</text>
</comment>
<dbReference type="InterPro" id="IPR052382">
    <property type="entry name" value="ABHD10_acyl-thioesterase"/>
</dbReference>
<evidence type="ECO:0000256" key="6">
    <source>
        <dbReference type="ARBA" id="ARBA00039132"/>
    </source>
</evidence>
<dbReference type="Proteomes" id="UP000247409">
    <property type="component" value="Unassembled WGS sequence"/>
</dbReference>
<evidence type="ECO:0000256" key="12">
    <source>
        <dbReference type="ARBA" id="ARBA00047409"/>
    </source>
</evidence>
<name>A0A2V3IZS3_9FLOR</name>
<keyword evidence="4" id="KW-0809">Transit peptide</keyword>
<dbReference type="EC" id="3.1.2.22" evidence="2"/>
<dbReference type="GO" id="GO:0102390">
    <property type="term" value="F:mycophenolic acid acyl-glucuronide esterase activity"/>
    <property type="evidence" value="ECO:0007669"/>
    <property type="project" value="UniProtKB-EC"/>
</dbReference>
<evidence type="ECO:0000256" key="13">
    <source>
        <dbReference type="ARBA" id="ARBA00047972"/>
    </source>
</evidence>
<dbReference type="EC" id="3.1.1.93" evidence="6"/>
<dbReference type="EMBL" id="NBIV01000023">
    <property type="protein sequence ID" value="PXF47575.1"/>
    <property type="molecule type" value="Genomic_DNA"/>
</dbReference>
<dbReference type="AlphaFoldDB" id="A0A2V3IZS3"/>
<dbReference type="InterPro" id="IPR000073">
    <property type="entry name" value="AB_hydrolase_1"/>
</dbReference>
<organism evidence="15 16">
    <name type="scientific">Gracilariopsis chorda</name>
    <dbReference type="NCBI Taxonomy" id="448386"/>
    <lineage>
        <taxon>Eukaryota</taxon>
        <taxon>Rhodophyta</taxon>
        <taxon>Florideophyceae</taxon>
        <taxon>Rhodymeniophycidae</taxon>
        <taxon>Gracilariales</taxon>
        <taxon>Gracilariaceae</taxon>
        <taxon>Gracilariopsis</taxon>
    </lineage>
</organism>
<dbReference type="InterPro" id="IPR029058">
    <property type="entry name" value="AB_hydrolase_fold"/>
</dbReference>
<feature type="domain" description="AB hydrolase-1" evidence="14">
    <location>
        <begin position="83"/>
        <end position="231"/>
    </location>
</feature>
<keyword evidence="5" id="KW-0496">Mitochondrion</keyword>
<evidence type="ECO:0000259" key="14">
    <source>
        <dbReference type="Pfam" id="PF00561"/>
    </source>
</evidence>
<comment type="function">
    <text evidence="11">Acts as an acyl-protein thioesterase that hydrolyzes fatty acids from acylated residues in proteins. Regulates the mitochondrial S-depalmitoylation of the nucleophilic active site residue of peroxiredoxin-5/PRDX5, a key antioxidant protein, therefore modulating mitochondrial antioxidant ability. Also catalyzes the deglucuronidation of mycophenolic acid acyl-glucuronide, an active metabolite of the immunosuppressant drug mycophenolate.</text>
</comment>
<evidence type="ECO:0000313" key="15">
    <source>
        <dbReference type="EMBL" id="PXF47575.1"/>
    </source>
</evidence>
<comment type="catalytic activity">
    <reaction evidence="12">
        <text>S-hexadecanoyl-L-cysteinyl-[protein] + H2O = L-cysteinyl-[protein] + hexadecanoate + H(+)</text>
        <dbReference type="Rhea" id="RHEA:19233"/>
        <dbReference type="Rhea" id="RHEA-COMP:10131"/>
        <dbReference type="Rhea" id="RHEA-COMP:11032"/>
        <dbReference type="ChEBI" id="CHEBI:7896"/>
        <dbReference type="ChEBI" id="CHEBI:15377"/>
        <dbReference type="ChEBI" id="CHEBI:15378"/>
        <dbReference type="ChEBI" id="CHEBI:29950"/>
        <dbReference type="ChEBI" id="CHEBI:74151"/>
        <dbReference type="EC" id="3.1.2.22"/>
    </reaction>
    <physiologicalReaction direction="left-to-right" evidence="12">
        <dbReference type="Rhea" id="RHEA:19234"/>
    </physiologicalReaction>
</comment>
<comment type="catalytic activity">
    <reaction evidence="13">
        <text>mycophenolic acid O-acyl-beta-D-glucuronide + H2O = mycophenolate + D-glucuronate + H(+)</text>
        <dbReference type="Rhea" id="RHEA:34179"/>
        <dbReference type="ChEBI" id="CHEBI:15377"/>
        <dbReference type="ChEBI" id="CHEBI:15378"/>
        <dbReference type="ChEBI" id="CHEBI:58720"/>
        <dbReference type="ChEBI" id="CHEBI:62932"/>
        <dbReference type="ChEBI" id="CHEBI:66982"/>
        <dbReference type="EC" id="3.1.1.93"/>
    </reaction>
    <physiologicalReaction direction="left-to-right" evidence="13">
        <dbReference type="Rhea" id="RHEA:34180"/>
    </physiologicalReaction>
</comment>
<dbReference type="STRING" id="448386.A0A2V3IZS3"/>
<dbReference type="GO" id="GO:0005739">
    <property type="term" value="C:mitochondrion"/>
    <property type="evidence" value="ECO:0007669"/>
    <property type="project" value="UniProtKB-SubCell"/>
</dbReference>
<evidence type="ECO:0000256" key="7">
    <source>
        <dbReference type="ARBA" id="ARBA00039314"/>
    </source>
</evidence>
<dbReference type="PANTHER" id="PTHR16138">
    <property type="entry name" value="MYCOPHENOLIC ACID ACYL-GLUCURONIDE ESTERASE, MITOCHONDRIAL"/>
    <property type="match status" value="1"/>
</dbReference>
<keyword evidence="16" id="KW-1185">Reference proteome</keyword>
<dbReference type="GO" id="GO:0004553">
    <property type="term" value="F:hydrolase activity, hydrolyzing O-glycosyl compounds"/>
    <property type="evidence" value="ECO:0007669"/>
    <property type="project" value="TreeGrafter"/>
</dbReference>
<evidence type="ECO:0000313" key="16">
    <source>
        <dbReference type="Proteomes" id="UP000247409"/>
    </source>
</evidence>
<dbReference type="PANTHER" id="PTHR16138:SF7">
    <property type="entry name" value="PALMITOYL-PROTEIN THIOESTERASE ABHD10, MITOCHONDRIAL"/>
    <property type="match status" value="1"/>
</dbReference>
<reference evidence="15 16" key="1">
    <citation type="journal article" date="2018" name="Mol. Biol. Evol.">
        <title>Analysis of the draft genome of the red seaweed Gracilariopsis chorda provides insights into genome size evolution in Rhodophyta.</title>
        <authorList>
            <person name="Lee J."/>
            <person name="Yang E.C."/>
            <person name="Graf L."/>
            <person name="Yang J.H."/>
            <person name="Qiu H."/>
            <person name="Zel Zion U."/>
            <person name="Chan C.X."/>
            <person name="Stephens T.G."/>
            <person name="Weber A.P.M."/>
            <person name="Boo G.H."/>
            <person name="Boo S.M."/>
            <person name="Kim K.M."/>
            <person name="Shin Y."/>
            <person name="Jung M."/>
            <person name="Lee S.J."/>
            <person name="Yim H.S."/>
            <person name="Lee J.H."/>
            <person name="Bhattacharya D."/>
            <person name="Yoon H.S."/>
        </authorList>
    </citation>
    <scope>NUCLEOTIDE SEQUENCE [LARGE SCALE GENOMIC DNA]</scope>
    <source>
        <strain evidence="15 16">SKKU-2015</strain>
        <tissue evidence="15">Whole body</tissue>
    </source>
</reference>
<dbReference type="OrthoDB" id="408373at2759"/>
<accession>A0A2V3IZS3</accession>
<dbReference type="SUPFAM" id="SSF53474">
    <property type="entry name" value="alpha/beta-Hydrolases"/>
    <property type="match status" value="1"/>
</dbReference>
<evidence type="ECO:0000256" key="8">
    <source>
        <dbReference type="ARBA" id="ARBA00041520"/>
    </source>
</evidence>
<dbReference type="Gene3D" id="3.40.50.1820">
    <property type="entry name" value="alpha/beta hydrolase"/>
    <property type="match status" value="1"/>
</dbReference>
<sequence>MTAFVSVPVFWQNRPGSALPRRCSKSISTPPITKDRVTRPLVCSIQPEPAVHESALQLCTGYDCKIEFDGRTVAYDFFPGSSPTIMFLPGFFFSRWRQAKANALEIFAKRKGQAIFVQEYLGIGKSEGDFVTDGTLSHWIQDSLRIIDRVIRGRVVLVGAGVGGWIMLHLAMMRPDNVVGLVGLNPSVDFTEDLIRPNLSPEQLKTIESDGFVNMPWGYRNYPISKALLEDAKKWLVLTGGPSSLDITCPVRILQGLSDEELPPRRMLELVDKIKSEDCVLSYVKYGDHNLEEEEDFTRMWGAVCDVSDKFFEYDLTTTSSG</sequence>
<proteinExistence type="predicted"/>
<evidence type="ECO:0000256" key="10">
    <source>
        <dbReference type="ARBA" id="ARBA00042704"/>
    </source>
</evidence>
<evidence type="ECO:0000256" key="11">
    <source>
        <dbReference type="ARBA" id="ARBA00046047"/>
    </source>
</evidence>
<comment type="subcellular location">
    <subcellularLocation>
        <location evidence="1">Mitochondrion</location>
    </subcellularLocation>
</comment>
<evidence type="ECO:0000256" key="1">
    <source>
        <dbReference type="ARBA" id="ARBA00004173"/>
    </source>
</evidence>
<evidence type="ECO:0000256" key="4">
    <source>
        <dbReference type="ARBA" id="ARBA00022946"/>
    </source>
</evidence>
<evidence type="ECO:0000256" key="2">
    <source>
        <dbReference type="ARBA" id="ARBA00012423"/>
    </source>
</evidence>
<evidence type="ECO:0000256" key="5">
    <source>
        <dbReference type="ARBA" id="ARBA00023128"/>
    </source>
</evidence>
<protein>
    <recommendedName>
        <fullName evidence="7">Palmitoyl-protein thioesterase ABHD10, mitochondrial</fullName>
        <ecNumber evidence="6">3.1.1.93</ecNumber>
        <ecNumber evidence="2">3.1.2.22</ecNumber>
    </recommendedName>
    <alternativeName>
        <fullName evidence="9">Acyl-protein thioesterase ABHD10</fullName>
    </alternativeName>
    <alternativeName>
        <fullName evidence="10">Alpha/beta hydrolase domain-containing protein 10</fullName>
    </alternativeName>
    <alternativeName>
        <fullName evidence="8">Mycophenolic acid acyl-glucuronide esterase, mitochondrial</fullName>
    </alternativeName>
</protein>
<evidence type="ECO:0000256" key="3">
    <source>
        <dbReference type="ARBA" id="ARBA00022801"/>
    </source>
</evidence>
<evidence type="ECO:0000256" key="9">
    <source>
        <dbReference type="ARBA" id="ARBA00042645"/>
    </source>
</evidence>
<dbReference type="GO" id="GO:0008474">
    <property type="term" value="F:palmitoyl-(protein) hydrolase activity"/>
    <property type="evidence" value="ECO:0007669"/>
    <property type="project" value="UniProtKB-EC"/>
</dbReference>
<gene>
    <name evidence="15" type="ORF">BWQ96_02719</name>
</gene>
<dbReference type="Pfam" id="PF00561">
    <property type="entry name" value="Abhydrolase_1"/>
    <property type="match status" value="1"/>
</dbReference>